<keyword evidence="3" id="KW-1185">Reference proteome</keyword>
<feature type="transmembrane region" description="Helical" evidence="1">
    <location>
        <begin position="12"/>
        <end position="28"/>
    </location>
</feature>
<keyword evidence="1" id="KW-0812">Transmembrane</keyword>
<dbReference type="PATRIC" id="fig|1291379.3.peg.852"/>
<gene>
    <name evidence="2" type="ORF">TPE_0856</name>
</gene>
<protein>
    <submittedName>
        <fullName evidence="2">Uncharacterized protein</fullName>
    </submittedName>
</protein>
<dbReference type="EMBL" id="CP004120">
    <property type="protein sequence ID" value="AGT43352.1"/>
    <property type="molecule type" value="Genomic_DNA"/>
</dbReference>
<sequence>MQKEFAYSIFRLFYRSFIFFTRIILYYFKKEYKIENDRIFKLK</sequence>
<evidence type="ECO:0000313" key="2">
    <source>
        <dbReference type="EMBL" id="AGT43352.1"/>
    </source>
</evidence>
<reference evidence="2 3" key="1">
    <citation type="journal article" date="2013" name="PLoS ONE">
        <title>Genome-Wide Relatedness of Treponema pedis, from Gingiva and Necrotic Skin Lesions of Pigs, with the Human Oral Pathogen Treponema denticola.</title>
        <authorList>
            <person name="Svartstrom O."/>
            <person name="Mushtaq M."/>
            <person name="Pringle M."/>
            <person name="Segerman B."/>
        </authorList>
    </citation>
    <scope>NUCLEOTIDE SEQUENCE [LARGE SCALE GENOMIC DNA]</scope>
    <source>
        <strain evidence="2">T A4</strain>
    </source>
</reference>
<keyword evidence="1" id="KW-0472">Membrane</keyword>
<evidence type="ECO:0000256" key="1">
    <source>
        <dbReference type="SAM" id="Phobius"/>
    </source>
</evidence>
<name>S5ZL99_9SPIR</name>
<organism evidence="2 3">
    <name type="scientific">Treponema pedis str. T A4</name>
    <dbReference type="NCBI Taxonomy" id="1291379"/>
    <lineage>
        <taxon>Bacteria</taxon>
        <taxon>Pseudomonadati</taxon>
        <taxon>Spirochaetota</taxon>
        <taxon>Spirochaetia</taxon>
        <taxon>Spirochaetales</taxon>
        <taxon>Treponemataceae</taxon>
        <taxon>Treponema</taxon>
    </lineage>
</organism>
<accession>S5ZL99</accession>
<dbReference type="HOGENOM" id="CLU_3241018_0_0_12"/>
<keyword evidence="1" id="KW-1133">Transmembrane helix</keyword>
<dbReference type="KEGG" id="tped:TPE_0856"/>
<evidence type="ECO:0000313" key="3">
    <source>
        <dbReference type="Proteomes" id="UP000015620"/>
    </source>
</evidence>
<dbReference type="Proteomes" id="UP000015620">
    <property type="component" value="Chromosome"/>
</dbReference>
<dbReference type="AlphaFoldDB" id="S5ZL99"/>
<proteinExistence type="predicted"/>